<dbReference type="PROSITE" id="PS00455">
    <property type="entry name" value="AMP_BINDING"/>
    <property type="match status" value="1"/>
</dbReference>
<dbReference type="RefSeq" id="WP_051624685.1">
    <property type="nucleotide sequence ID" value="NZ_ARYL01000012.1"/>
</dbReference>
<dbReference type="InterPro" id="IPR025110">
    <property type="entry name" value="AMP-bd_C"/>
</dbReference>
<dbReference type="EMBL" id="ARYL01000012">
    <property type="protein sequence ID" value="KDA02651.1"/>
    <property type="molecule type" value="Genomic_DNA"/>
</dbReference>
<dbReference type="PANTHER" id="PTHR24096:SF149">
    <property type="entry name" value="AMP-BINDING DOMAIN-CONTAINING PROTEIN-RELATED"/>
    <property type="match status" value="1"/>
</dbReference>
<dbReference type="eggNOG" id="COG0318">
    <property type="taxonomic scope" value="Bacteria"/>
</dbReference>
<comment type="caution">
    <text evidence="5">The sequence shown here is derived from an EMBL/GenBank/DDBJ whole genome shotgun (WGS) entry which is preliminary data.</text>
</comment>
<gene>
    <name evidence="5" type="ORF">HOC_09399</name>
</gene>
<keyword evidence="6" id="KW-1185">Reference proteome</keyword>
<feature type="domain" description="AMP-dependent synthetase/ligase" evidence="3">
    <location>
        <begin position="46"/>
        <end position="440"/>
    </location>
</feature>
<dbReference type="InterPro" id="IPR000873">
    <property type="entry name" value="AMP-dep_synth/lig_dom"/>
</dbReference>
<dbReference type="Gene3D" id="3.40.50.12780">
    <property type="entry name" value="N-terminal domain of ligase-like"/>
    <property type="match status" value="1"/>
</dbReference>
<dbReference type="STRING" id="1280953.HOC_09399"/>
<evidence type="ECO:0000256" key="1">
    <source>
        <dbReference type="ARBA" id="ARBA00006432"/>
    </source>
</evidence>
<reference evidence="5 6" key="1">
    <citation type="journal article" date="2014" name="Antonie Van Leeuwenhoek">
        <title>Hyphomonas beringensis sp. nov. and Hyphomonas chukchiensis sp. nov., isolated from surface seawater of the Bering Sea and Chukchi Sea.</title>
        <authorList>
            <person name="Li C."/>
            <person name="Lai Q."/>
            <person name="Li G."/>
            <person name="Dong C."/>
            <person name="Wang J."/>
            <person name="Liao Y."/>
            <person name="Shao Z."/>
        </authorList>
    </citation>
    <scope>NUCLEOTIDE SEQUENCE [LARGE SCALE GENOMIC DNA]</scope>
    <source>
        <strain evidence="5 6">SCH89</strain>
    </source>
</reference>
<comment type="similarity">
    <text evidence="1">Belongs to the ATP-dependent AMP-binding enzyme family.</text>
</comment>
<dbReference type="InterPro" id="IPR042099">
    <property type="entry name" value="ANL_N_sf"/>
</dbReference>
<accession>A0A059G745</accession>
<evidence type="ECO:0000313" key="6">
    <source>
        <dbReference type="Proteomes" id="UP000024942"/>
    </source>
</evidence>
<feature type="domain" description="AMP-binding enzyme C-terminal" evidence="4">
    <location>
        <begin position="490"/>
        <end position="564"/>
    </location>
</feature>
<organism evidence="5 6">
    <name type="scientific">Hyphomonas oceanitis SCH89</name>
    <dbReference type="NCBI Taxonomy" id="1280953"/>
    <lineage>
        <taxon>Bacteria</taxon>
        <taxon>Pseudomonadati</taxon>
        <taxon>Pseudomonadota</taxon>
        <taxon>Alphaproteobacteria</taxon>
        <taxon>Hyphomonadales</taxon>
        <taxon>Hyphomonadaceae</taxon>
        <taxon>Hyphomonas</taxon>
    </lineage>
</organism>
<dbReference type="InterPro" id="IPR045851">
    <property type="entry name" value="AMP-bd_C_sf"/>
</dbReference>
<dbReference type="InterPro" id="IPR020845">
    <property type="entry name" value="AMP-binding_CS"/>
</dbReference>
<dbReference type="AlphaFoldDB" id="A0A059G745"/>
<dbReference type="PATRIC" id="fig|1280953.3.peg.1897"/>
<dbReference type="GO" id="GO:0016405">
    <property type="term" value="F:CoA-ligase activity"/>
    <property type="evidence" value="ECO:0007669"/>
    <property type="project" value="TreeGrafter"/>
</dbReference>
<sequence length="579" mass="62273">MSAVLPISAVPYQDQPVPRFYNREAATFQTQLGAYVPGRIEALMEAAARDHGHEPFLSTALPNGASATLSFADVETHSANLARYLRDELRLSKGDVVAIQSPNCMSYVVAMLGVLRAGLVLTNVNPLYTAHETRRQLRDAKACVLITSSLFPEMTEEALTGTRIHTVVSLSLTDFFSPVKKAAMDFVLQHVKKMGRPLIVDHVPMAEALKLGAAHTTPIADYAPDREADEDAIYQYSGGTTGISKGVRLTEAGLVTNVDQFASLSPHMIDKPGQTMLLVLPVYHVFGLFASVIALRNAAHLVLVPSPKPLSNLKAAFKKFRPDVFPGVSTLFAKLMEEKWFYENPPKLTLTISGAMALSPQVRSEWTGLTGSSVIEGYGMTEATTLISVNPPDARTKVGSAGLPLPGTGVAILREDGGFAKAGEVGEIAVAGPQVMAGYLGRPETTAAAYQAGMLKTGDVGYLDDEGYLFIVDRSKDMLLVGGFNVFPSEVDAVLAEHKGIAEAAVAGVTDGDMGDVMHAFVVRRHPELTAQDVLAHCARQLTAYKRPRQVHFVDELPKSPIGKVLRRELRALVNSGQA</sequence>
<evidence type="ECO:0000259" key="4">
    <source>
        <dbReference type="Pfam" id="PF13193"/>
    </source>
</evidence>
<protein>
    <submittedName>
        <fullName evidence="5">AMP-dependent synthetase and ligase</fullName>
    </submittedName>
</protein>
<dbReference type="Pfam" id="PF13193">
    <property type="entry name" value="AMP-binding_C"/>
    <property type="match status" value="1"/>
</dbReference>
<dbReference type="SUPFAM" id="SSF56801">
    <property type="entry name" value="Acetyl-CoA synthetase-like"/>
    <property type="match status" value="1"/>
</dbReference>
<evidence type="ECO:0000259" key="3">
    <source>
        <dbReference type="Pfam" id="PF00501"/>
    </source>
</evidence>
<dbReference type="Pfam" id="PF00501">
    <property type="entry name" value="AMP-binding"/>
    <property type="match status" value="1"/>
</dbReference>
<dbReference type="Proteomes" id="UP000024942">
    <property type="component" value="Unassembled WGS sequence"/>
</dbReference>
<name>A0A059G745_9PROT</name>
<dbReference type="Gene3D" id="3.30.300.30">
    <property type="match status" value="1"/>
</dbReference>
<dbReference type="PANTHER" id="PTHR24096">
    <property type="entry name" value="LONG-CHAIN-FATTY-ACID--COA LIGASE"/>
    <property type="match status" value="1"/>
</dbReference>
<proteinExistence type="inferred from homology"/>
<evidence type="ECO:0000313" key="5">
    <source>
        <dbReference type="EMBL" id="KDA02651.1"/>
    </source>
</evidence>
<evidence type="ECO:0000256" key="2">
    <source>
        <dbReference type="ARBA" id="ARBA00022598"/>
    </source>
</evidence>
<dbReference type="OrthoDB" id="6187882at2"/>
<keyword evidence="2 5" id="KW-0436">Ligase</keyword>